<gene>
    <name evidence="1" type="ORF">SAMN06295970_12444</name>
</gene>
<accession>A0ABY1QP84</accession>
<reference evidence="1 2" key="1">
    <citation type="submission" date="2017-05" db="EMBL/GenBank/DDBJ databases">
        <authorList>
            <person name="Varghese N."/>
            <person name="Submissions S."/>
        </authorList>
    </citation>
    <scope>NUCLEOTIDE SEQUENCE [LARGE SCALE GENOMIC DNA]</scope>
    <source>
        <strain evidence="1 2">DSM 26001</strain>
    </source>
</reference>
<evidence type="ECO:0000313" key="1">
    <source>
        <dbReference type="EMBL" id="SMP76378.1"/>
    </source>
</evidence>
<sequence>MIMDAVVERCVKQSPVTVMARLALQRALEPA</sequence>
<name>A0ABY1QP84_9BURK</name>
<organism evidence="1 2">
    <name type="scientific">Noviherbaspirillum suwonense</name>
    <dbReference type="NCBI Taxonomy" id="1224511"/>
    <lineage>
        <taxon>Bacteria</taxon>
        <taxon>Pseudomonadati</taxon>
        <taxon>Pseudomonadota</taxon>
        <taxon>Betaproteobacteria</taxon>
        <taxon>Burkholderiales</taxon>
        <taxon>Oxalobacteraceae</taxon>
        <taxon>Noviherbaspirillum</taxon>
    </lineage>
</organism>
<dbReference type="EMBL" id="FXUL01000024">
    <property type="protein sequence ID" value="SMP76378.1"/>
    <property type="molecule type" value="Genomic_DNA"/>
</dbReference>
<keyword evidence="2" id="KW-1185">Reference proteome</keyword>
<dbReference type="Proteomes" id="UP001158049">
    <property type="component" value="Unassembled WGS sequence"/>
</dbReference>
<comment type="caution">
    <text evidence="1">The sequence shown here is derived from an EMBL/GenBank/DDBJ whole genome shotgun (WGS) entry which is preliminary data.</text>
</comment>
<evidence type="ECO:0000313" key="2">
    <source>
        <dbReference type="Proteomes" id="UP001158049"/>
    </source>
</evidence>
<proteinExistence type="predicted"/>
<protein>
    <submittedName>
        <fullName evidence="1">Uncharacterized protein</fullName>
    </submittedName>
</protein>